<evidence type="ECO:0000256" key="2">
    <source>
        <dbReference type="ARBA" id="ARBA00010701"/>
    </source>
</evidence>
<dbReference type="Gene3D" id="3.40.50.1820">
    <property type="entry name" value="alpha/beta hydrolase"/>
    <property type="match status" value="1"/>
</dbReference>
<comment type="similarity">
    <text evidence="2 4">Belongs to the AB hydrolase superfamily. Lipase family.</text>
</comment>
<dbReference type="InterPro" id="IPR029058">
    <property type="entry name" value="AB_hydrolase_fold"/>
</dbReference>
<keyword evidence="3" id="KW-0964">Secreted</keyword>
<evidence type="ECO:0000256" key="5">
    <source>
        <dbReference type="SAM" id="SignalP"/>
    </source>
</evidence>
<organism evidence="7 8">
    <name type="scientific">Aedes albopictus</name>
    <name type="common">Asian tiger mosquito</name>
    <name type="synonym">Stegomyia albopicta</name>
    <dbReference type="NCBI Taxonomy" id="7160"/>
    <lineage>
        <taxon>Eukaryota</taxon>
        <taxon>Metazoa</taxon>
        <taxon>Ecdysozoa</taxon>
        <taxon>Arthropoda</taxon>
        <taxon>Hexapoda</taxon>
        <taxon>Insecta</taxon>
        <taxon>Pterygota</taxon>
        <taxon>Neoptera</taxon>
        <taxon>Endopterygota</taxon>
        <taxon>Diptera</taxon>
        <taxon>Nematocera</taxon>
        <taxon>Culicoidea</taxon>
        <taxon>Culicidae</taxon>
        <taxon>Culicinae</taxon>
        <taxon>Aedini</taxon>
        <taxon>Aedes</taxon>
        <taxon>Stegomyia</taxon>
    </lineage>
</organism>
<protein>
    <recommendedName>
        <fullName evidence="6">Lipase domain-containing protein</fullName>
    </recommendedName>
</protein>
<comment type="subcellular location">
    <subcellularLocation>
        <location evidence="1">Secreted</location>
    </subcellularLocation>
</comment>
<name>A0ABM2A7A8_AEDAL</name>
<keyword evidence="8" id="KW-1185">Reference proteome</keyword>
<feature type="chain" id="PRO_5045035064" description="Lipase domain-containing protein" evidence="5">
    <location>
        <begin position="39"/>
        <end position="321"/>
    </location>
</feature>
<evidence type="ECO:0000256" key="3">
    <source>
        <dbReference type="ARBA" id="ARBA00022525"/>
    </source>
</evidence>
<sequence>MKLVQTPNRERHLVMAKSFEKWYAFLVLLLLPGEFVAADGGGFESTIQYAVFNRESQKLIYLTDDDDGFTDNGCKPNEPFAIVIHGWRDSATKDWVVDLLSNLTTYRPGCTMFMSYGNDSQKMNYFRDLYPNFDLLASSLTQYLRRVEAVGFDPDDGYLFGFSFGANLALEAGRRFGLQRLGRIDVCEPTGVRFDNDKRYFLLDPKLAAKQVQCIHTSNNLGTQRRDCHVSWSMGICGREQSAAGPFPKGSHGLCVHFYNSAFSHRFYAVPKPKNCKSNRFAATWPVGFRMGYFCEMERSSKVYGELFAETTKKYPFTDKK</sequence>
<dbReference type="SUPFAM" id="SSF53474">
    <property type="entry name" value="alpha/beta-Hydrolases"/>
    <property type="match status" value="1"/>
</dbReference>
<dbReference type="EnsemblMetazoa" id="AALFPA23_025159.R37498">
    <property type="protein sequence ID" value="AALFPA23_025159.P37498"/>
    <property type="gene ID" value="AALFPA23_025159"/>
</dbReference>
<reference evidence="7" key="2">
    <citation type="submission" date="2025-05" db="UniProtKB">
        <authorList>
            <consortium name="EnsemblMetazoa"/>
        </authorList>
    </citation>
    <scope>IDENTIFICATION</scope>
    <source>
        <strain evidence="7">Foshan</strain>
    </source>
</reference>
<feature type="signal peptide" evidence="5">
    <location>
        <begin position="1"/>
        <end position="38"/>
    </location>
</feature>
<dbReference type="PANTHER" id="PTHR11610">
    <property type="entry name" value="LIPASE"/>
    <property type="match status" value="1"/>
</dbReference>
<dbReference type="InterPro" id="IPR013818">
    <property type="entry name" value="Lipase"/>
</dbReference>
<dbReference type="Proteomes" id="UP000069940">
    <property type="component" value="Unassembled WGS sequence"/>
</dbReference>
<evidence type="ECO:0000256" key="4">
    <source>
        <dbReference type="RuleBase" id="RU004262"/>
    </source>
</evidence>
<dbReference type="GeneID" id="134290554"/>
<dbReference type="Pfam" id="PF00151">
    <property type="entry name" value="Lipase"/>
    <property type="match status" value="1"/>
</dbReference>
<evidence type="ECO:0000259" key="6">
    <source>
        <dbReference type="Pfam" id="PF00151"/>
    </source>
</evidence>
<reference evidence="8" key="1">
    <citation type="journal article" date="2015" name="Proc. Natl. Acad. Sci. U.S.A.">
        <title>Genome sequence of the Asian Tiger mosquito, Aedes albopictus, reveals insights into its biology, genetics, and evolution.</title>
        <authorList>
            <person name="Chen X.G."/>
            <person name="Jiang X."/>
            <person name="Gu J."/>
            <person name="Xu M."/>
            <person name="Wu Y."/>
            <person name="Deng Y."/>
            <person name="Zhang C."/>
            <person name="Bonizzoni M."/>
            <person name="Dermauw W."/>
            <person name="Vontas J."/>
            <person name="Armbruster P."/>
            <person name="Huang X."/>
            <person name="Yang Y."/>
            <person name="Zhang H."/>
            <person name="He W."/>
            <person name="Peng H."/>
            <person name="Liu Y."/>
            <person name="Wu K."/>
            <person name="Chen J."/>
            <person name="Lirakis M."/>
            <person name="Topalis P."/>
            <person name="Van Leeuwen T."/>
            <person name="Hall A.B."/>
            <person name="Jiang X."/>
            <person name="Thorpe C."/>
            <person name="Mueller R.L."/>
            <person name="Sun C."/>
            <person name="Waterhouse R.M."/>
            <person name="Yan G."/>
            <person name="Tu Z.J."/>
            <person name="Fang X."/>
            <person name="James A.A."/>
        </authorList>
    </citation>
    <scope>NUCLEOTIDE SEQUENCE [LARGE SCALE GENOMIC DNA]</scope>
    <source>
        <strain evidence="8">Foshan</strain>
    </source>
</reference>
<accession>A0ABM2A7A8</accession>
<evidence type="ECO:0000313" key="7">
    <source>
        <dbReference type="EnsemblMetazoa" id="AALFPA23_025159.P37498"/>
    </source>
</evidence>
<dbReference type="PANTHER" id="PTHR11610:SF104">
    <property type="entry name" value="AGAP010328-PA"/>
    <property type="match status" value="1"/>
</dbReference>
<evidence type="ECO:0000256" key="1">
    <source>
        <dbReference type="ARBA" id="ARBA00004613"/>
    </source>
</evidence>
<dbReference type="RefSeq" id="XP_062713698.1">
    <property type="nucleotide sequence ID" value="XM_062857714.1"/>
</dbReference>
<evidence type="ECO:0000313" key="8">
    <source>
        <dbReference type="Proteomes" id="UP000069940"/>
    </source>
</evidence>
<dbReference type="InterPro" id="IPR000734">
    <property type="entry name" value="TAG_lipase"/>
</dbReference>
<proteinExistence type="inferred from homology"/>
<keyword evidence="5" id="KW-0732">Signal</keyword>
<feature type="domain" description="Lipase" evidence="6">
    <location>
        <begin position="47"/>
        <end position="229"/>
    </location>
</feature>